<feature type="domain" description="M23ase beta-sheet core" evidence="3">
    <location>
        <begin position="321"/>
        <end position="399"/>
    </location>
</feature>
<protein>
    <recommendedName>
        <fullName evidence="3">M23ase beta-sheet core domain-containing protein</fullName>
    </recommendedName>
</protein>
<dbReference type="Pfam" id="PF01551">
    <property type="entry name" value="Peptidase_M23"/>
    <property type="match status" value="1"/>
</dbReference>
<dbReference type="InterPro" id="IPR011055">
    <property type="entry name" value="Dup_hybrid_motif"/>
</dbReference>
<dbReference type="InterPro" id="IPR016047">
    <property type="entry name" value="M23ase_b-sheet_dom"/>
</dbReference>
<dbReference type="PATRIC" id="fig|182217.3.peg.1023"/>
<organism evidence="4 5">
    <name type="scientific">Helicobacter cetorum (strain ATCC BAA-429 / MIT 00-7128)</name>
    <dbReference type="NCBI Taxonomy" id="182217"/>
    <lineage>
        <taxon>Bacteria</taxon>
        <taxon>Pseudomonadati</taxon>
        <taxon>Campylobacterota</taxon>
        <taxon>Epsilonproteobacteria</taxon>
        <taxon>Campylobacterales</taxon>
        <taxon>Helicobacteraceae</taxon>
        <taxon>Helicobacter</taxon>
    </lineage>
</organism>
<dbReference type="EMBL" id="CP003479">
    <property type="protein sequence ID" value="AFI04228.1"/>
    <property type="molecule type" value="Genomic_DNA"/>
</dbReference>
<dbReference type="SUPFAM" id="SSF51261">
    <property type="entry name" value="Duplicated hybrid motif"/>
    <property type="match status" value="1"/>
</dbReference>
<keyword evidence="5" id="KW-1185">Reference proteome</keyword>
<dbReference type="Proteomes" id="UP000005010">
    <property type="component" value="Chromosome"/>
</dbReference>
<feature type="coiled-coil region" evidence="1">
    <location>
        <begin position="200"/>
        <end position="258"/>
    </location>
</feature>
<dbReference type="eggNOG" id="COG4942">
    <property type="taxonomic scope" value="Bacteria"/>
</dbReference>
<dbReference type="AlphaFoldDB" id="I0EMQ9"/>
<sequence>MPKFGVFLVLVVALVANASDVNQDIKINQNRLKKTHQEKLQLNSRLNALGGAIVLKERQKKEIENQIALLKKSLEKNRNESLSQEKTLEDYRSSLESLQQKKSHLQGGVLEVLLKNLLFSQALEKQNLTSPHDVVLQVAFENLHKNALSKIAQLSEEEKKLGAQMLKTKDSIQKISIVIDAQKSRHLELKTLQAQQSKLINEMQKDKLAYNQRLDTIERERQNLNSLLKHLNIIKQTKEKEALEKRQEQERLSRAKNSKALDVKQVANSYKNINTIVYKGPKTIAPLNDYEVVQKFGPYIDPVYNLKIFSESVTLVPKTPNALVRNVLDGKIVFAKEINMLKKVVVIEHKNGIRTIYSQLDKIAPTIKSGMHIQKGYVLGRIEQRLSFEVTMKEKHINPLELIAHNN</sequence>
<dbReference type="STRING" id="182217.HCW_04805"/>
<dbReference type="KEGG" id="hce:HCW_04805"/>
<proteinExistence type="predicted"/>
<dbReference type="Gene3D" id="2.70.70.10">
    <property type="entry name" value="Glucose Permease (Domain IIA)"/>
    <property type="match status" value="1"/>
</dbReference>
<name>I0EMQ9_HELC0</name>
<dbReference type="HOGENOM" id="CLU_688449_0_0_7"/>
<evidence type="ECO:0000256" key="1">
    <source>
        <dbReference type="SAM" id="Coils"/>
    </source>
</evidence>
<evidence type="ECO:0000259" key="3">
    <source>
        <dbReference type="Pfam" id="PF01551"/>
    </source>
</evidence>
<keyword evidence="1" id="KW-0175">Coiled coil</keyword>
<feature type="chain" id="PRO_5003625638" description="M23ase beta-sheet core domain-containing protein" evidence="2">
    <location>
        <begin position="19"/>
        <end position="407"/>
    </location>
</feature>
<reference evidence="5" key="1">
    <citation type="submission" date="2012-04" db="EMBL/GenBank/DDBJ databases">
        <title>Complete genome sequence of Helicobacter cetorum strain MIT 00-7128.</title>
        <authorList>
            <person name="Kersulyte D."/>
            <person name="Berg D.E."/>
        </authorList>
    </citation>
    <scope>NUCLEOTIDE SEQUENCE [LARGE SCALE GENOMIC DNA]</scope>
    <source>
        <strain evidence="5">MIT 00-7128</strain>
    </source>
</reference>
<evidence type="ECO:0000256" key="2">
    <source>
        <dbReference type="SAM" id="SignalP"/>
    </source>
</evidence>
<feature type="coiled-coil region" evidence="1">
    <location>
        <begin position="53"/>
        <end position="101"/>
    </location>
</feature>
<gene>
    <name evidence="4" type="ordered locus">HCW_04805</name>
</gene>
<keyword evidence="2" id="KW-0732">Signal</keyword>
<accession>I0EMQ9</accession>
<evidence type="ECO:0000313" key="4">
    <source>
        <dbReference type="EMBL" id="AFI04228.1"/>
    </source>
</evidence>
<feature type="signal peptide" evidence="2">
    <location>
        <begin position="1"/>
        <end position="18"/>
    </location>
</feature>
<dbReference type="CDD" id="cd12797">
    <property type="entry name" value="M23_peptidase"/>
    <property type="match status" value="1"/>
</dbReference>
<dbReference type="RefSeq" id="WP_014661098.1">
    <property type="nucleotide sequence ID" value="NC_017737.1"/>
</dbReference>
<evidence type="ECO:0000313" key="5">
    <source>
        <dbReference type="Proteomes" id="UP000005010"/>
    </source>
</evidence>